<accession>A0A1Y2HBI0</accession>
<keyword evidence="3" id="KW-1185">Reference proteome</keyword>
<feature type="region of interest" description="Disordered" evidence="1">
    <location>
        <begin position="140"/>
        <end position="183"/>
    </location>
</feature>
<protein>
    <submittedName>
        <fullName evidence="2">Uncharacterized protein</fullName>
    </submittedName>
</protein>
<reference evidence="2 3" key="1">
    <citation type="submission" date="2016-07" db="EMBL/GenBank/DDBJ databases">
        <title>Pervasive Adenine N6-methylation of Active Genes in Fungi.</title>
        <authorList>
            <consortium name="DOE Joint Genome Institute"/>
            <person name="Mondo S.J."/>
            <person name="Dannebaum R.O."/>
            <person name="Kuo R.C."/>
            <person name="Labutti K."/>
            <person name="Haridas S."/>
            <person name="Kuo A."/>
            <person name="Salamov A."/>
            <person name="Ahrendt S.R."/>
            <person name="Lipzen A."/>
            <person name="Sullivan W."/>
            <person name="Andreopoulos W.B."/>
            <person name="Clum A."/>
            <person name="Lindquist E."/>
            <person name="Daum C."/>
            <person name="Ramamoorthy G.K."/>
            <person name="Gryganskyi A."/>
            <person name="Culley D."/>
            <person name="Magnuson J.K."/>
            <person name="James T.Y."/>
            <person name="O'Malley M.A."/>
            <person name="Stajich J.E."/>
            <person name="Spatafora J.W."/>
            <person name="Visel A."/>
            <person name="Grigoriev I.V."/>
        </authorList>
    </citation>
    <scope>NUCLEOTIDE SEQUENCE [LARGE SCALE GENOMIC DNA]</scope>
    <source>
        <strain evidence="2 3">PL171</strain>
    </source>
</reference>
<feature type="compositionally biased region" description="Polar residues" evidence="1">
    <location>
        <begin position="265"/>
        <end position="279"/>
    </location>
</feature>
<evidence type="ECO:0000313" key="3">
    <source>
        <dbReference type="Proteomes" id="UP000193411"/>
    </source>
</evidence>
<feature type="region of interest" description="Disordered" evidence="1">
    <location>
        <begin position="208"/>
        <end position="297"/>
    </location>
</feature>
<feature type="region of interest" description="Disordered" evidence="1">
    <location>
        <begin position="423"/>
        <end position="486"/>
    </location>
</feature>
<comment type="caution">
    <text evidence="2">The sequence shown here is derived from an EMBL/GenBank/DDBJ whole genome shotgun (WGS) entry which is preliminary data.</text>
</comment>
<dbReference type="Proteomes" id="UP000193411">
    <property type="component" value="Unassembled WGS sequence"/>
</dbReference>
<organism evidence="2 3">
    <name type="scientific">Catenaria anguillulae PL171</name>
    <dbReference type="NCBI Taxonomy" id="765915"/>
    <lineage>
        <taxon>Eukaryota</taxon>
        <taxon>Fungi</taxon>
        <taxon>Fungi incertae sedis</taxon>
        <taxon>Blastocladiomycota</taxon>
        <taxon>Blastocladiomycetes</taxon>
        <taxon>Blastocladiales</taxon>
        <taxon>Catenariaceae</taxon>
        <taxon>Catenaria</taxon>
    </lineage>
</organism>
<dbReference type="EMBL" id="MCFL01000061">
    <property type="protein sequence ID" value="ORZ31344.1"/>
    <property type="molecule type" value="Genomic_DNA"/>
</dbReference>
<dbReference type="AlphaFoldDB" id="A0A1Y2HBI0"/>
<sequence>MHSSTSAVSSSHAPNDVSIANAEGQRSELPPPTVLLEAPVQHQPTSAFAISGSTSSPAATAAGMSASAEAASVGQDATNASLPGLSAEHLGATVDACRGSDAVLNSVTHSGGGIGIAEPAISATATVILPRMVLPSHYASQPAPVGPSQPSALGFVQRPQSPTLPSTSSQPSPPESATVSHPPTNTAQQFYAYYRSQGGLVYQQPYQQPYQHSQQHYQQPQLQSAVQGGQHGYYPQPQQHFTLTGASGSGLITSPQASGVAPDQPSVTNNGNHVLSSPPSFGPRSQAPVPMASPNSSAAAINMHSAISNTWPQPLQQGSASMAGPVLVPTATNADVATHSPPALSTAPADMDHAATVAAAAMATMINNANSVQQRAMDTEPAAALPSMMFSSNASTPPSPMDSLAMAAAAVAAASASATAATSAASSNGNSPPTLGTASNSPAARPRATRLRPPQPYPIRNCTDPMDPLATSKSRRSRGKTRSGSTCRGRDCLFAWTSLIASMSGGPGLGLGAGRRIGRLLRSGWKGFSGKGPRV</sequence>
<evidence type="ECO:0000313" key="2">
    <source>
        <dbReference type="EMBL" id="ORZ31344.1"/>
    </source>
</evidence>
<feature type="compositionally biased region" description="Low complexity" evidence="1">
    <location>
        <begin position="159"/>
        <end position="170"/>
    </location>
</feature>
<name>A0A1Y2HBI0_9FUNG</name>
<feature type="compositionally biased region" description="Polar residues" evidence="1">
    <location>
        <begin position="241"/>
        <end position="257"/>
    </location>
</feature>
<gene>
    <name evidence="2" type="ORF">BCR44DRAFT_266347</name>
</gene>
<feature type="compositionally biased region" description="Polar residues" evidence="1">
    <location>
        <begin position="428"/>
        <end position="441"/>
    </location>
</feature>
<feature type="compositionally biased region" description="Low complexity" evidence="1">
    <location>
        <begin position="208"/>
        <end position="240"/>
    </location>
</feature>
<proteinExistence type="predicted"/>
<evidence type="ECO:0000256" key="1">
    <source>
        <dbReference type="SAM" id="MobiDB-lite"/>
    </source>
</evidence>